<evidence type="ECO:0000313" key="7">
    <source>
        <dbReference type="EMBL" id="RSH77959.1"/>
    </source>
</evidence>
<dbReference type="PANTHER" id="PTHR36460">
    <property type="entry name" value="UPF0132 DOMAIN PROTEIN (AFU_ORTHOLOGUE AFUA_3G10255)"/>
    <property type="match status" value="1"/>
</dbReference>
<dbReference type="AlphaFoldDB" id="A0A427XGD0"/>
<feature type="transmembrane region" description="Helical" evidence="6">
    <location>
        <begin position="188"/>
        <end position="206"/>
    </location>
</feature>
<feature type="transmembrane region" description="Helical" evidence="6">
    <location>
        <begin position="132"/>
        <end position="151"/>
    </location>
</feature>
<evidence type="ECO:0000256" key="6">
    <source>
        <dbReference type="SAM" id="Phobius"/>
    </source>
</evidence>
<reference evidence="7 8" key="1">
    <citation type="submission" date="2018-11" db="EMBL/GenBank/DDBJ databases">
        <title>Genome sequence of Apiotrichum porosum DSM 27194.</title>
        <authorList>
            <person name="Aliyu H."/>
            <person name="Gorte O."/>
            <person name="Ochsenreither K."/>
        </authorList>
    </citation>
    <scope>NUCLEOTIDE SEQUENCE [LARGE SCALE GENOMIC DNA]</scope>
    <source>
        <strain evidence="7 8">DSM 27194</strain>
    </source>
</reference>
<dbReference type="PANTHER" id="PTHR36460:SF1">
    <property type="entry name" value="UPF0132 DOMAIN PROTEIN (AFU_ORTHOLOGUE AFUA_3G10255)"/>
    <property type="match status" value="1"/>
</dbReference>
<keyword evidence="2 6" id="KW-0812">Transmembrane</keyword>
<proteinExistence type="predicted"/>
<evidence type="ECO:0000256" key="2">
    <source>
        <dbReference type="ARBA" id="ARBA00022692"/>
    </source>
</evidence>
<keyword evidence="4 6" id="KW-0472">Membrane</keyword>
<feature type="compositionally biased region" description="Pro residues" evidence="5">
    <location>
        <begin position="1"/>
        <end position="16"/>
    </location>
</feature>
<evidence type="ECO:0000256" key="1">
    <source>
        <dbReference type="ARBA" id="ARBA00004141"/>
    </source>
</evidence>
<accession>A0A427XGD0</accession>
<dbReference type="OrthoDB" id="5546837at2759"/>
<keyword evidence="3 6" id="KW-1133">Transmembrane helix</keyword>
<comment type="caution">
    <text evidence="7">The sequence shown here is derived from an EMBL/GenBank/DDBJ whole genome shotgun (WGS) entry which is preliminary data.</text>
</comment>
<evidence type="ECO:0000256" key="3">
    <source>
        <dbReference type="ARBA" id="ARBA00022989"/>
    </source>
</evidence>
<feature type="transmembrane region" description="Helical" evidence="6">
    <location>
        <begin position="163"/>
        <end position="182"/>
    </location>
</feature>
<evidence type="ECO:0000313" key="8">
    <source>
        <dbReference type="Proteomes" id="UP000279236"/>
    </source>
</evidence>
<keyword evidence="8" id="KW-1185">Reference proteome</keyword>
<dbReference type="Proteomes" id="UP000279236">
    <property type="component" value="Unassembled WGS sequence"/>
</dbReference>
<evidence type="ECO:0000256" key="5">
    <source>
        <dbReference type="SAM" id="MobiDB-lite"/>
    </source>
</evidence>
<gene>
    <name evidence="7" type="ORF">EHS24_003033</name>
</gene>
<name>A0A427XGD0_9TREE</name>
<organism evidence="7 8">
    <name type="scientific">Apiotrichum porosum</name>
    <dbReference type="NCBI Taxonomy" id="105984"/>
    <lineage>
        <taxon>Eukaryota</taxon>
        <taxon>Fungi</taxon>
        <taxon>Dikarya</taxon>
        <taxon>Basidiomycota</taxon>
        <taxon>Agaricomycotina</taxon>
        <taxon>Tremellomycetes</taxon>
        <taxon>Trichosporonales</taxon>
        <taxon>Trichosporonaceae</taxon>
        <taxon>Apiotrichum</taxon>
    </lineage>
</organism>
<sequence>MNFSPYQPPPDVPLEEPPAAKNTKGKGRPWFARDASHQSGYQAGGSASDPSVAGTAFTNDPEADAYGSGSGGGGGYGGNAYSYSSSSGGAGPSNGAYAYGGGGGGSQGIEGGSSDEGRVNAWESRFGWRIDLMAAATYLGGPVTALLFLILETQNDYVRFHAYQSALLTTPLVTFILLTNLLLPFPAFLKTIIVLGGIGVTLYAAYRAYKDAQEGLGRYWLPYIGEVAERWVNDE</sequence>
<dbReference type="RefSeq" id="XP_028473106.1">
    <property type="nucleotide sequence ID" value="XM_028618739.1"/>
</dbReference>
<dbReference type="STRING" id="105984.A0A427XGD0"/>
<comment type="subcellular location">
    <subcellularLocation>
        <location evidence="1">Membrane</location>
        <topology evidence="1">Multi-pass membrane protein</topology>
    </subcellularLocation>
</comment>
<dbReference type="GO" id="GO:0016020">
    <property type="term" value="C:membrane"/>
    <property type="evidence" value="ECO:0007669"/>
    <property type="project" value="UniProtKB-SubCell"/>
</dbReference>
<dbReference type="EMBL" id="RSCE01000014">
    <property type="protein sequence ID" value="RSH77959.1"/>
    <property type="molecule type" value="Genomic_DNA"/>
</dbReference>
<feature type="region of interest" description="Disordered" evidence="5">
    <location>
        <begin position="1"/>
        <end position="65"/>
    </location>
</feature>
<protein>
    <submittedName>
        <fullName evidence="7">Uncharacterized protein</fullName>
    </submittedName>
</protein>
<dbReference type="GeneID" id="39587576"/>
<evidence type="ECO:0000256" key="4">
    <source>
        <dbReference type="ARBA" id="ARBA00023136"/>
    </source>
</evidence>